<name>A0A7W7W2S4_9ACTN</name>
<proteinExistence type="predicted"/>
<evidence type="ECO:0000313" key="2">
    <source>
        <dbReference type="Proteomes" id="UP000523007"/>
    </source>
</evidence>
<dbReference type="Proteomes" id="UP000523007">
    <property type="component" value="Unassembled WGS sequence"/>
</dbReference>
<dbReference type="EMBL" id="JACHJT010000001">
    <property type="protein sequence ID" value="MBB4931738.1"/>
    <property type="molecule type" value="Genomic_DNA"/>
</dbReference>
<reference evidence="1 2" key="1">
    <citation type="submission" date="2020-08" db="EMBL/GenBank/DDBJ databases">
        <title>Sequencing the genomes of 1000 actinobacteria strains.</title>
        <authorList>
            <person name="Klenk H.-P."/>
        </authorList>
    </citation>
    <scope>NUCLEOTIDE SEQUENCE [LARGE SCALE GENOMIC DNA]</scope>
    <source>
        <strain evidence="1 2">DSM 102030</strain>
    </source>
</reference>
<accession>A0A7W7W2S4</accession>
<dbReference type="AlphaFoldDB" id="A0A7W7W2S4"/>
<organism evidence="1 2">
    <name type="scientific">Lipingzhangella halophila</name>
    <dbReference type="NCBI Taxonomy" id="1783352"/>
    <lineage>
        <taxon>Bacteria</taxon>
        <taxon>Bacillati</taxon>
        <taxon>Actinomycetota</taxon>
        <taxon>Actinomycetes</taxon>
        <taxon>Streptosporangiales</taxon>
        <taxon>Nocardiopsidaceae</taxon>
        <taxon>Lipingzhangella</taxon>
    </lineage>
</organism>
<keyword evidence="2" id="KW-1185">Reference proteome</keyword>
<gene>
    <name evidence="1" type="ORF">F4561_002558</name>
</gene>
<dbReference type="RefSeq" id="WP_184578367.1">
    <property type="nucleotide sequence ID" value="NZ_JACHJT010000001.1"/>
</dbReference>
<comment type="caution">
    <text evidence="1">The sequence shown here is derived from an EMBL/GenBank/DDBJ whole genome shotgun (WGS) entry which is preliminary data.</text>
</comment>
<evidence type="ECO:0000313" key="1">
    <source>
        <dbReference type="EMBL" id="MBB4931738.1"/>
    </source>
</evidence>
<sequence length="309" mass="33529">MTGYQRFLGASSRVVLPYFGGPFVELEDRRVRVAAPIAPGYWHFEVTGRSARALEPAEPPDLSHLAAVRGHYVAGYLVHSRAELLALPCEEEPPRFAPLVARRWPTGGALLPERVDFEGEAEELVRQAFEDRRPLNEVKGVPASLRAAYGYAVLRRAGEELGVAVRPGEARHRAGGIADGGDPAARRVLREVAAERAHREVASVAAETARRAGPNQWASTSRSYDRAAAALHAAGASLLEARNLPDDLIEVRFRFDGERFAAVAQAATLQVVDAGICLEGSDRELTLESLPSVIREAMGSGELYITRHA</sequence>
<protein>
    <submittedName>
        <fullName evidence="1">Uncharacterized protein</fullName>
    </submittedName>
</protein>